<dbReference type="OrthoDB" id="48650at2759"/>
<dbReference type="Proteomes" id="UP001153069">
    <property type="component" value="Unassembled WGS sequence"/>
</dbReference>
<proteinExistence type="predicted"/>
<feature type="compositionally biased region" description="Basic and acidic residues" evidence="1">
    <location>
        <begin position="7"/>
        <end position="26"/>
    </location>
</feature>
<feature type="region of interest" description="Disordered" evidence="1">
    <location>
        <begin position="276"/>
        <end position="300"/>
    </location>
</feature>
<evidence type="ECO:0000256" key="1">
    <source>
        <dbReference type="SAM" id="MobiDB-lite"/>
    </source>
</evidence>
<feature type="compositionally biased region" description="Acidic residues" evidence="1">
    <location>
        <begin position="352"/>
        <end position="362"/>
    </location>
</feature>
<dbReference type="InterPro" id="IPR049227">
    <property type="entry name" value="DUF6824"/>
</dbReference>
<comment type="caution">
    <text evidence="3">The sequence shown here is derived from an EMBL/GenBank/DDBJ whole genome shotgun (WGS) entry which is preliminary data.</text>
</comment>
<feature type="compositionally biased region" description="Polar residues" evidence="1">
    <location>
        <begin position="338"/>
        <end position="349"/>
    </location>
</feature>
<evidence type="ECO:0000313" key="3">
    <source>
        <dbReference type="EMBL" id="CAB9513441.1"/>
    </source>
</evidence>
<dbReference type="AlphaFoldDB" id="A0A9N8E2M3"/>
<sequence length="372" mass="41076">MPTTNGEIKDGDEEKKKSGGDRDKKTTAGNEYPLTGIKRPGEHDVLQGRGGLANNFCGNILYRATVESRKAEYVQSQRSNKTALSWHLVRWWRSLDPPGRFLKQDDAGLWHDIGDKKARRKTSQLFREDAKAVRAQIGCNAEHQGDGADDASEGTEDTTATNNPHPELELAKPTVKPTSTSEHHSRISSNKPSPQQTKGKGLPVRKNSTSKKQYQKVAYKPKGHVKPAPRYAATAAARKDTTTHLPEQTPETLAANITGGIETTQMPLLGEFDFPKEEEDGERKPPALAVESEDSKQEPWASPLDRLLDNEEFVLGDLGDLVFNTASGVPLEPLMDNLMNTSNTTQQPTIEDPMDVEFEEDDSGRQVKREAA</sequence>
<feature type="region of interest" description="Disordered" evidence="1">
    <location>
        <begin position="139"/>
        <end position="226"/>
    </location>
</feature>
<feature type="compositionally biased region" description="Acidic residues" evidence="1">
    <location>
        <begin position="147"/>
        <end position="156"/>
    </location>
</feature>
<dbReference type="EMBL" id="CAICTM010000590">
    <property type="protein sequence ID" value="CAB9513441.1"/>
    <property type="molecule type" value="Genomic_DNA"/>
</dbReference>
<name>A0A9N8E2M3_9STRA</name>
<feature type="region of interest" description="Disordered" evidence="1">
    <location>
        <begin position="1"/>
        <end position="42"/>
    </location>
</feature>
<accession>A0A9N8E2M3</accession>
<protein>
    <recommendedName>
        <fullName evidence="2">DUF6824 domain-containing protein</fullName>
    </recommendedName>
</protein>
<feature type="region of interest" description="Disordered" evidence="1">
    <location>
        <begin position="335"/>
        <end position="372"/>
    </location>
</feature>
<evidence type="ECO:0000259" key="2">
    <source>
        <dbReference type="Pfam" id="PF20710"/>
    </source>
</evidence>
<gene>
    <name evidence="3" type="ORF">SEMRO_591_G172070.1</name>
</gene>
<organism evidence="3 4">
    <name type="scientific">Seminavis robusta</name>
    <dbReference type="NCBI Taxonomy" id="568900"/>
    <lineage>
        <taxon>Eukaryota</taxon>
        <taxon>Sar</taxon>
        <taxon>Stramenopiles</taxon>
        <taxon>Ochrophyta</taxon>
        <taxon>Bacillariophyta</taxon>
        <taxon>Bacillariophyceae</taxon>
        <taxon>Bacillariophycidae</taxon>
        <taxon>Naviculales</taxon>
        <taxon>Naviculaceae</taxon>
        <taxon>Seminavis</taxon>
    </lineage>
</organism>
<reference evidence="3" key="1">
    <citation type="submission" date="2020-06" db="EMBL/GenBank/DDBJ databases">
        <authorList>
            <consortium name="Plant Systems Biology data submission"/>
        </authorList>
    </citation>
    <scope>NUCLEOTIDE SEQUENCE</scope>
    <source>
        <strain evidence="3">D6</strain>
    </source>
</reference>
<keyword evidence="4" id="KW-1185">Reference proteome</keyword>
<feature type="compositionally biased region" description="Polar residues" evidence="1">
    <location>
        <begin position="187"/>
        <end position="198"/>
    </location>
</feature>
<feature type="compositionally biased region" description="Basic and acidic residues" evidence="1">
    <location>
        <begin position="363"/>
        <end position="372"/>
    </location>
</feature>
<dbReference type="Pfam" id="PF20710">
    <property type="entry name" value="DUF6824"/>
    <property type="match status" value="1"/>
</dbReference>
<feature type="domain" description="DUF6824" evidence="2">
    <location>
        <begin position="44"/>
        <end position="128"/>
    </location>
</feature>
<evidence type="ECO:0000313" key="4">
    <source>
        <dbReference type="Proteomes" id="UP001153069"/>
    </source>
</evidence>